<name>A0A9P1BJ11_9DINO</name>
<dbReference type="PROSITE" id="PS50231">
    <property type="entry name" value="RICIN_B_LECTIN"/>
    <property type="match status" value="1"/>
</dbReference>
<keyword evidence="1" id="KW-1015">Disulfide bond</keyword>
<dbReference type="PANTHER" id="PTHR11675:SF126">
    <property type="entry name" value="RICIN B LECTIN DOMAIN-CONTAINING PROTEIN"/>
    <property type="match status" value="1"/>
</dbReference>
<dbReference type="Gene3D" id="3.90.550.10">
    <property type="entry name" value="Spore Coat Polysaccharide Biosynthesis Protein SpsA, Chain A"/>
    <property type="match status" value="1"/>
</dbReference>
<protein>
    <submittedName>
        <fullName evidence="5">Coiled-coil domain-containing protein 153</fullName>
    </submittedName>
</protein>
<dbReference type="EMBL" id="CAMXCT020000069">
    <property type="protein sequence ID" value="CAL1126733.1"/>
    <property type="molecule type" value="Genomic_DNA"/>
</dbReference>
<accession>A0A9P1BJ11</accession>
<evidence type="ECO:0000313" key="5">
    <source>
        <dbReference type="EMBL" id="CAL4760670.1"/>
    </source>
</evidence>
<feature type="coiled-coil region" evidence="2">
    <location>
        <begin position="807"/>
        <end position="848"/>
    </location>
</feature>
<dbReference type="GO" id="GO:0004653">
    <property type="term" value="F:polypeptide N-acetylgalactosaminyltransferase activity"/>
    <property type="evidence" value="ECO:0007669"/>
    <property type="project" value="TreeGrafter"/>
</dbReference>
<evidence type="ECO:0000256" key="1">
    <source>
        <dbReference type="ARBA" id="ARBA00023157"/>
    </source>
</evidence>
<dbReference type="GO" id="GO:0006493">
    <property type="term" value="P:protein O-linked glycosylation"/>
    <property type="evidence" value="ECO:0007669"/>
    <property type="project" value="TreeGrafter"/>
</dbReference>
<keyword evidence="2" id="KW-0175">Coiled coil</keyword>
<dbReference type="SUPFAM" id="SSF50370">
    <property type="entry name" value="Ricin B-like lectins"/>
    <property type="match status" value="2"/>
</dbReference>
<dbReference type="EMBL" id="CAMXCT010000069">
    <property type="protein sequence ID" value="CAI3973358.1"/>
    <property type="molecule type" value="Genomic_DNA"/>
</dbReference>
<gene>
    <name evidence="3" type="ORF">C1SCF055_LOCUS1871</name>
</gene>
<dbReference type="SUPFAM" id="SSF53448">
    <property type="entry name" value="Nucleotide-diphospho-sugar transferases"/>
    <property type="match status" value="1"/>
</dbReference>
<proteinExistence type="predicted"/>
<dbReference type="Gene3D" id="2.80.10.50">
    <property type="match status" value="1"/>
</dbReference>
<dbReference type="GO" id="GO:0005794">
    <property type="term" value="C:Golgi apparatus"/>
    <property type="evidence" value="ECO:0007669"/>
    <property type="project" value="TreeGrafter"/>
</dbReference>
<dbReference type="InterPro" id="IPR035992">
    <property type="entry name" value="Ricin_B-like_lectins"/>
</dbReference>
<evidence type="ECO:0000256" key="2">
    <source>
        <dbReference type="SAM" id="Coils"/>
    </source>
</evidence>
<dbReference type="OrthoDB" id="10264405at2759"/>
<dbReference type="Proteomes" id="UP001152797">
    <property type="component" value="Unassembled WGS sequence"/>
</dbReference>
<comment type="caution">
    <text evidence="3">The sequence shown here is derived from an EMBL/GenBank/DDBJ whole genome shotgun (WGS) entry which is preliminary data.</text>
</comment>
<dbReference type="AlphaFoldDB" id="A0A9P1BJ11"/>
<dbReference type="PANTHER" id="PTHR11675">
    <property type="entry name" value="N-ACETYLGALACTOSAMINYLTRANSFERASE"/>
    <property type="match status" value="1"/>
</dbReference>
<evidence type="ECO:0000313" key="3">
    <source>
        <dbReference type="EMBL" id="CAI3973358.1"/>
    </source>
</evidence>
<organism evidence="3">
    <name type="scientific">Cladocopium goreaui</name>
    <dbReference type="NCBI Taxonomy" id="2562237"/>
    <lineage>
        <taxon>Eukaryota</taxon>
        <taxon>Sar</taxon>
        <taxon>Alveolata</taxon>
        <taxon>Dinophyceae</taxon>
        <taxon>Suessiales</taxon>
        <taxon>Symbiodiniaceae</taxon>
        <taxon>Cladocopium</taxon>
    </lineage>
</organism>
<keyword evidence="6" id="KW-1185">Reference proteome</keyword>
<evidence type="ECO:0000313" key="6">
    <source>
        <dbReference type="Proteomes" id="UP001152797"/>
    </source>
</evidence>
<dbReference type="InterPro" id="IPR029044">
    <property type="entry name" value="Nucleotide-diphossugar_trans"/>
</dbReference>
<sequence length="913" mass="102495">MAKRRKSNDGAAVTVSLLLLLTCVSCALIIVLHNNGLVDQVAMAFPHRLADDEGAATSKRKGLSAIIAVPGGRLAPSPCGENGVLLHRTVEALLDSSGDVLMEIIVVEDGTVPAIQRPDLTGMAWTELQIPRQEAGSDLIQGVQLLWLRLAAPQGTAAARSAGGEAARGEALAFFDCYVKPQTGWAEPIMKLLRKHPKSVAVPALVDLDAKSWETSGPPRFFDNLFTWEAETVQLYFDEHVTWPHPIDQSNVLVFSWSWWQEIGGYDSLMKGSSTLLIENVELSLRVLLCGGKFVLMNESVVGFCHQQHGTLHHERRDTLFNQARVIQAWFGPWSSEALKNPRFDRDTSAGEMSDVRAVQENLKCAGLEKFLDTYRVPMEILGLLPSEVYSLREESTGLCLQEWSKDEWKLGQCHDSARGQLFTGKNERVEGGKLSCCSGLGPFKTLLGSNSYCLDSRLGKPGPYGCIHRRPPNSQVWTLREDGQIFSEENGCLVPAEVDEEELPSNEATWSPCRFATGRAVEEQRFHVEDIEGSDFFRLVLATGHCLMAILGEDPQPPRLAKCDPEDKEQQWQWAKPSLRLGLKPASKLSTCLDTDNGQKPLMYVCYSMEGKDSPYGVENTNQAFWLTPEGHITQWGPVDASFSNLCLDGSQPPLTQRRLSLASCQDAEQRMVRWSKVGVRVPLETRLAEKSELDVTTNAASISWLSNPPRREARGFCFATERTPKMGDKKGGDEINYQQENDYMKRKIEVLRYRIMIKDEQILGCRKSEDGLRKRIAELDQAFEDEAVRCRENTAEMSRQYREMQESFNDTIDVLQKKVSEAKAEIESVTKEIEQVKIEKEEVLRQKDLEIASLSSKMETMAFEFADMLKETLDKMSQRIEVTHNSWDRDTTKPPLINRLKEFGLNDEPND</sequence>
<reference evidence="4" key="2">
    <citation type="submission" date="2024-04" db="EMBL/GenBank/DDBJ databases">
        <authorList>
            <person name="Chen Y."/>
            <person name="Shah S."/>
            <person name="Dougan E. K."/>
            <person name="Thang M."/>
            <person name="Chan C."/>
        </authorList>
    </citation>
    <scope>NUCLEOTIDE SEQUENCE [LARGE SCALE GENOMIC DNA]</scope>
</reference>
<reference evidence="3" key="1">
    <citation type="submission" date="2022-10" db="EMBL/GenBank/DDBJ databases">
        <authorList>
            <person name="Chen Y."/>
            <person name="Dougan E. K."/>
            <person name="Chan C."/>
            <person name="Rhodes N."/>
            <person name="Thang M."/>
        </authorList>
    </citation>
    <scope>NUCLEOTIDE SEQUENCE</scope>
</reference>
<evidence type="ECO:0000313" key="4">
    <source>
        <dbReference type="EMBL" id="CAL1126733.1"/>
    </source>
</evidence>
<dbReference type="EMBL" id="CAMXCT030000069">
    <property type="protein sequence ID" value="CAL4760670.1"/>
    <property type="molecule type" value="Genomic_DNA"/>
</dbReference>